<dbReference type="AlphaFoldDB" id="A0AAW2VWL0"/>
<dbReference type="EMBL" id="JACGWN010000009">
    <property type="protein sequence ID" value="KAL0434109.1"/>
    <property type="molecule type" value="Genomic_DNA"/>
</dbReference>
<evidence type="ECO:0000313" key="2">
    <source>
        <dbReference type="EMBL" id="KAL0434109.1"/>
    </source>
</evidence>
<proteinExistence type="predicted"/>
<reference evidence="2" key="1">
    <citation type="submission" date="2020-06" db="EMBL/GenBank/DDBJ databases">
        <authorList>
            <person name="Li T."/>
            <person name="Hu X."/>
            <person name="Zhang T."/>
            <person name="Song X."/>
            <person name="Zhang H."/>
            <person name="Dai N."/>
            <person name="Sheng W."/>
            <person name="Hou X."/>
            <person name="Wei L."/>
        </authorList>
    </citation>
    <scope>NUCLEOTIDE SEQUENCE</scope>
    <source>
        <strain evidence="2">KEN1</strain>
        <tissue evidence="2">Leaf</tissue>
    </source>
</reference>
<name>A0AAW2VWL0_9LAMI</name>
<evidence type="ECO:0000256" key="1">
    <source>
        <dbReference type="SAM" id="MobiDB-lite"/>
    </source>
</evidence>
<organism evidence="2">
    <name type="scientific">Sesamum latifolium</name>
    <dbReference type="NCBI Taxonomy" id="2727402"/>
    <lineage>
        <taxon>Eukaryota</taxon>
        <taxon>Viridiplantae</taxon>
        <taxon>Streptophyta</taxon>
        <taxon>Embryophyta</taxon>
        <taxon>Tracheophyta</taxon>
        <taxon>Spermatophyta</taxon>
        <taxon>Magnoliopsida</taxon>
        <taxon>eudicotyledons</taxon>
        <taxon>Gunneridae</taxon>
        <taxon>Pentapetalae</taxon>
        <taxon>asterids</taxon>
        <taxon>lamiids</taxon>
        <taxon>Lamiales</taxon>
        <taxon>Pedaliaceae</taxon>
        <taxon>Sesamum</taxon>
    </lineage>
</organism>
<comment type="caution">
    <text evidence="2">The sequence shown here is derived from an EMBL/GenBank/DDBJ whole genome shotgun (WGS) entry which is preliminary data.</text>
</comment>
<gene>
    <name evidence="2" type="ORF">Slati_2745200</name>
</gene>
<sequence>MEVEMVVLGEEKGAEAGRGLDFWWNPGGRREGAGVSSSANEGGIEKREEGDEGMLVKESVWPGNAAEA</sequence>
<reference evidence="2" key="2">
    <citation type="journal article" date="2024" name="Plant">
        <title>Genomic evolution and insights into agronomic trait innovations of Sesamum species.</title>
        <authorList>
            <person name="Miao H."/>
            <person name="Wang L."/>
            <person name="Qu L."/>
            <person name="Liu H."/>
            <person name="Sun Y."/>
            <person name="Le M."/>
            <person name="Wang Q."/>
            <person name="Wei S."/>
            <person name="Zheng Y."/>
            <person name="Lin W."/>
            <person name="Duan Y."/>
            <person name="Cao H."/>
            <person name="Xiong S."/>
            <person name="Wang X."/>
            <person name="Wei L."/>
            <person name="Li C."/>
            <person name="Ma Q."/>
            <person name="Ju M."/>
            <person name="Zhao R."/>
            <person name="Li G."/>
            <person name="Mu C."/>
            <person name="Tian Q."/>
            <person name="Mei H."/>
            <person name="Zhang T."/>
            <person name="Gao T."/>
            <person name="Zhang H."/>
        </authorList>
    </citation>
    <scope>NUCLEOTIDE SEQUENCE</scope>
    <source>
        <strain evidence="2">KEN1</strain>
    </source>
</reference>
<accession>A0AAW2VWL0</accession>
<protein>
    <submittedName>
        <fullName evidence="2">Uncharacterized protein</fullName>
    </submittedName>
</protein>
<feature type="region of interest" description="Disordered" evidence="1">
    <location>
        <begin position="18"/>
        <end position="68"/>
    </location>
</feature>